<dbReference type="AlphaFoldDB" id="A0AAN8Y1N0"/>
<dbReference type="Proteomes" id="UP001371456">
    <property type="component" value="Unassembled WGS sequence"/>
</dbReference>
<reference evidence="2 3" key="1">
    <citation type="submission" date="2024-02" db="EMBL/GenBank/DDBJ databases">
        <title>de novo genome assembly of Solanum bulbocastanum strain 11H21.</title>
        <authorList>
            <person name="Hosaka A.J."/>
        </authorList>
    </citation>
    <scope>NUCLEOTIDE SEQUENCE [LARGE SCALE GENOMIC DNA]</scope>
    <source>
        <tissue evidence="2">Young leaves</tissue>
    </source>
</reference>
<comment type="caution">
    <text evidence="2">The sequence shown here is derived from an EMBL/GenBank/DDBJ whole genome shotgun (WGS) entry which is preliminary data.</text>
</comment>
<dbReference type="InterPro" id="IPR040256">
    <property type="entry name" value="At4g02000-like"/>
</dbReference>
<evidence type="ECO:0008006" key="4">
    <source>
        <dbReference type="Google" id="ProtNLM"/>
    </source>
</evidence>
<proteinExistence type="predicted"/>
<gene>
    <name evidence="2" type="ORF">RDI58_028951</name>
</gene>
<evidence type="ECO:0000256" key="1">
    <source>
        <dbReference type="SAM" id="MobiDB-lite"/>
    </source>
</evidence>
<protein>
    <recommendedName>
        <fullName evidence="4">DUF4283 domain-containing protein</fullName>
    </recommendedName>
</protein>
<evidence type="ECO:0000313" key="2">
    <source>
        <dbReference type="EMBL" id="KAK6773713.1"/>
    </source>
</evidence>
<evidence type="ECO:0000313" key="3">
    <source>
        <dbReference type="Proteomes" id="UP001371456"/>
    </source>
</evidence>
<organism evidence="2 3">
    <name type="scientific">Solanum bulbocastanum</name>
    <name type="common">Wild potato</name>
    <dbReference type="NCBI Taxonomy" id="147425"/>
    <lineage>
        <taxon>Eukaryota</taxon>
        <taxon>Viridiplantae</taxon>
        <taxon>Streptophyta</taxon>
        <taxon>Embryophyta</taxon>
        <taxon>Tracheophyta</taxon>
        <taxon>Spermatophyta</taxon>
        <taxon>Magnoliopsida</taxon>
        <taxon>eudicotyledons</taxon>
        <taxon>Gunneridae</taxon>
        <taxon>Pentapetalae</taxon>
        <taxon>asterids</taxon>
        <taxon>lamiids</taxon>
        <taxon>Solanales</taxon>
        <taxon>Solanaceae</taxon>
        <taxon>Solanoideae</taxon>
        <taxon>Solaneae</taxon>
        <taxon>Solanum</taxon>
    </lineage>
</organism>
<name>A0AAN8Y1N0_SOLBU</name>
<feature type="region of interest" description="Disordered" evidence="1">
    <location>
        <begin position="1"/>
        <end position="26"/>
    </location>
</feature>
<accession>A0AAN8Y1N0</accession>
<dbReference type="PANTHER" id="PTHR31286">
    <property type="entry name" value="GLYCINE-RICH CELL WALL STRUCTURAL PROTEIN 1.8-LIKE"/>
    <property type="match status" value="1"/>
</dbReference>
<keyword evidence="3" id="KW-1185">Reference proteome</keyword>
<feature type="compositionally biased region" description="Basic and acidic residues" evidence="1">
    <location>
        <begin position="15"/>
        <end position="24"/>
    </location>
</feature>
<sequence>MKKDVNLAPLPTEPLPEHPDKSPSYKDMLIDQLMLPNSAADLDMPSFNAHDATASVSKETSKESQDKILLNGRWFINGHFPSVQIWVPNFMPNTKTHNSSVVWVRLPQLPTEFYDAVILEKNGNTIGTLLKVDACTSAMLRGRYARLFVEIDLHQPVKSQVVIGVEQIIEYEISNLLCTQCGRIGLQHQHICSSIQRPNVVQSDTVNAPGTG</sequence>
<dbReference type="PANTHER" id="PTHR31286:SF99">
    <property type="entry name" value="DUF4283 DOMAIN-CONTAINING PROTEIN"/>
    <property type="match status" value="1"/>
</dbReference>
<dbReference type="EMBL" id="JBANQN010000012">
    <property type="protein sequence ID" value="KAK6773713.1"/>
    <property type="molecule type" value="Genomic_DNA"/>
</dbReference>